<dbReference type="InterPro" id="IPR001789">
    <property type="entry name" value="Sig_transdc_resp-reg_receiver"/>
</dbReference>
<dbReference type="Proteomes" id="UP000826725">
    <property type="component" value="Chromosome"/>
</dbReference>
<proteinExistence type="predicted"/>
<dbReference type="SMART" id="SM00850">
    <property type="entry name" value="LytTR"/>
    <property type="match status" value="1"/>
</dbReference>
<evidence type="ECO:0000313" key="4">
    <source>
        <dbReference type="EMBL" id="BCL63007.1"/>
    </source>
</evidence>
<protein>
    <submittedName>
        <fullName evidence="4">Response regulatory protein</fullName>
    </submittedName>
</protein>
<feature type="domain" description="HTH LytTR-type" evidence="3">
    <location>
        <begin position="135"/>
        <end position="236"/>
    </location>
</feature>
<dbReference type="NCBIfam" id="NF008677">
    <property type="entry name" value="PRK11697.1"/>
    <property type="match status" value="1"/>
</dbReference>
<reference evidence="4" key="1">
    <citation type="submission" date="2020-09" db="EMBL/GenBank/DDBJ databases">
        <title>Desulfogranum mesoprofundum gen. nov., sp. nov., a novel mesophilic, sulfate-reducing chemolithoautotroph isolated from a deep-sea hydrothermal vent chimney in the Suiyo Seamount.</title>
        <authorList>
            <person name="Hashimoto Y."/>
            <person name="Nakagawa S."/>
        </authorList>
    </citation>
    <scope>NUCLEOTIDE SEQUENCE</scope>
    <source>
        <strain evidence="4">KT2</strain>
    </source>
</reference>
<dbReference type="PROSITE" id="PS50930">
    <property type="entry name" value="HTH_LYTTR"/>
    <property type="match status" value="1"/>
</dbReference>
<evidence type="ECO:0000256" key="1">
    <source>
        <dbReference type="PROSITE-ProRule" id="PRU00169"/>
    </source>
</evidence>
<dbReference type="InterPro" id="IPR007492">
    <property type="entry name" value="LytTR_DNA-bd_dom"/>
</dbReference>
<dbReference type="PROSITE" id="PS50110">
    <property type="entry name" value="RESPONSE_REGULATORY"/>
    <property type="match status" value="1"/>
</dbReference>
<dbReference type="KEGG" id="dbk:DGMP_37000"/>
<dbReference type="Pfam" id="PF00072">
    <property type="entry name" value="Response_reg"/>
    <property type="match status" value="1"/>
</dbReference>
<dbReference type="InterPro" id="IPR046947">
    <property type="entry name" value="LytR-like"/>
</dbReference>
<dbReference type="EMBL" id="AP024086">
    <property type="protein sequence ID" value="BCL63007.1"/>
    <property type="molecule type" value="Genomic_DNA"/>
</dbReference>
<keyword evidence="5" id="KW-1185">Reference proteome</keyword>
<name>A0A8D5JNT7_9BACT</name>
<dbReference type="PANTHER" id="PTHR37299:SF1">
    <property type="entry name" value="STAGE 0 SPORULATION PROTEIN A HOMOLOG"/>
    <property type="match status" value="1"/>
</dbReference>
<dbReference type="GO" id="GO:0003677">
    <property type="term" value="F:DNA binding"/>
    <property type="evidence" value="ECO:0007669"/>
    <property type="project" value="InterPro"/>
</dbReference>
<feature type="modified residue" description="4-aspartylphosphate" evidence="1">
    <location>
        <position position="54"/>
    </location>
</feature>
<dbReference type="PANTHER" id="PTHR37299">
    <property type="entry name" value="TRANSCRIPTIONAL REGULATOR-RELATED"/>
    <property type="match status" value="1"/>
</dbReference>
<accession>A0A8D5JNT7</accession>
<dbReference type="GO" id="GO:0000156">
    <property type="term" value="F:phosphorelay response regulator activity"/>
    <property type="evidence" value="ECO:0007669"/>
    <property type="project" value="InterPro"/>
</dbReference>
<gene>
    <name evidence="4" type="ORF">DGMP_37000</name>
</gene>
<dbReference type="AlphaFoldDB" id="A0A8D5JNT7"/>
<dbReference type="Pfam" id="PF04397">
    <property type="entry name" value="LytTR"/>
    <property type="match status" value="1"/>
</dbReference>
<keyword evidence="1" id="KW-0597">Phosphoprotein</keyword>
<evidence type="ECO:0000259" key="2">
    <source>
        <dbReference type="PROSITE" id="PS50110"/>
    </source>
</evidence>
<feature type="domain" description="Response regulatory" evidence="2">
    <location>
        <begin position="3"/>
        <end position="116"/>
    </location>
</feature>
<sequence length="236" mass="26961">MIRTLIVDDELHAREEMEILLRETGACEIVATCGNAIEALKIIKESRPEVIFLDIQMPVIGGFELLSMIDQSIMPHVVFVTAYDEYTLKAFEEKTLDYLLKPVEKSRLDKTIAKLLQMLRKGDRPRRDSNQVRRIPCVTGHTIKILDIRNVEYVYSGPGGVFAVTPEGEFYTELTLKTFEEKTDLFRCHKQYLINLVHLDEMTLLAGGGADIRTATGSTLPVSRRYLKKLKRKLMI</sequence>
<evidence type="ECO:0000313" key="5">
    <source>
        <dbReference type="Proteomes" id="UP000826725"/>
    </source>
</evidence>
<dbReference type="FunFam" id="3.40.50.2300:FF:000051">
    <property type="entry name" value="Two-component response regulator yehT"/>
    <property type="match status" value="1"/>
</dbReference>
<evidence type="ECO:0000259" key="3">
    <source>
        <dbReference type="PROSITE" id="PS50930"/>
    </source>
</evidence>
<organism evidence="4 5">
    <name type="scientific">Desulfomarina profundi</name>
    <dbReference type="NCBI Taxonomy" id="2772557"/>
    <lineage>
        <taxon>Bacteria</taxon>
        <taxon>Pseudomonadati</taxon>
        <taxon>Thermodesulfobacteriota</taxon>
        <taxon>Desulfobulbia</taxon>
        <taxon>Desulfobulbales</taxon>
        <taxon>Desulfobulbaceae</taxon>
        <taxon>Desulfomarina</taxon>
    </lineage>
</organism>
<dbReference type="RefSeq" id="WP_228855310.1">
    <property type="nucleotide sequence ID" value="NZ_AP024086.1"/>
</dbReference>
<dbReference type="SMART" id="SM00448">
    <property type="entry name" value="REC"/>
    <property type="match status" value="1"/>
</dbReference>